<dbReference type="SUPFAM" id="SSF49329">
    <property type="entry name" value="Cu,Zn superoxide dismutase-like"/>
    <property type="match status" value="1"/>
</dbReference>
<dbReference type="PROSITE" id="PS00332">
    <property type="entry name" value="SOD_CU_ZN_2"/>
    <property type="match status" value="1"/>
</dbReference>
<dbReference type="Gene3D" id="2.60.40.200">
    <property type="entry name" value="Superoxide dismutase, copper/zinc binding domain"/>
    <property type="match status" value="1"/>
</dbReference>
<dbReference type="InterPro" id="IPR009057">
    <property type="entry name" value="Homeodomain-like_sf"/>
</dbReference>
<evidence type="ECO:0000256" key="8">
    <source>
        <dbReference type="ARBA" id="ARBA00022862"/>
    </source>
</evidence>
<keyword evidence="8" id="KW-0049">Antioxidant</keyword>
<dbReference type="SUPFAM" id="SSF46689">
    <property type="entry name" value="Homeodomain-like"/>
    <property type="match status" value="1"/>
</dbReference>
<comment type="similarity">
    <text evidence="4">Belongs to the Cu-Zn superoxide dismutase family.</text>
</comment>
<comment type="caution">
    <text evidence="13">The sequence shown here is derived from an EMBL/GenBank/DDBJ whole genome shotgun (WGS) entry which is preliminary data.</text>
</comment>
<evidence type="ECO:0000256" key="1">
    <source>
        <dbReference type="ARBA" id="ARBA00001935"/>
    </source>
</evidence>
<comment type="cofactor">
    <cofactor evidence="2">
        <name>Zn(2+)</name>
        <dbReference type="ChEBI" id="CHEBI:29105"/>
    </cofactor>
</comment>
<dbReference type="InterPro" id="IPR001424">
    <property type="entry name" value="SOD_Cu_Zn_dom"/>
</dbReference>
<dbReference type="AlphaFoldDB" id="A0A836JWB7"/>
<evidence type="ECO:0000256" key="2">
    <source>
        <dbReference type="ARBA" id="ARBA00001947"/>
    </source>
</evidence>
<dbReference type="Proteomes" id="UP000668214">
    <property type="component" value="Unassembled WGS sequence"/>
</dbReference>
<protein>
    <recommendedName>
        <fullName evidence="5">superoxide dismutase</fullName>
        <ecNumber evidence="5">1.15.1.1</ecNumber>
    </recommendedName>
</protein>
<dbReference type="InterPro" id="IPR036423">
    <property type="entry name" value="SOD-like_Cu/Zn_dom_sf"/>
</dbReference>
<evidence type="ECO:0000256" key="9">
    <source>
        <dbReference type="ARBA" id="ARBA00023002"/>
    </source>
</evidence>
<comment type="cofactor">
    <cofactor evidence="1">
        <name>Cu cation</name>
        <dbReference type="ChEBI" id="CHEBI:23378"/>
    </cofactor>
</comment>
<dbReference type="PRINTS" id="PR00068">
    <property type="entry name" value="CUZNDISMTASE"/>
</dbReference>
<keyword evidence="10" id="KW-0186">Copper</keyword>
<dbReference type="PANTHER" id="PTHR10003">
    <property type="entry name" value="SUPEROXIDE DISMUTASE CU-ZN -RELATED"/>
    <property type="match status" value="1"/>
</dbReference>
<gene>
    <name evidence="13" type="primary">Sodcp</name>
    <name evidence="13" type="ORF">G6Z78_0002897</name>
</gene>
<evidence type="ECO:0000256" key="11">
    <source>
        <dbReference type="ARBA" id="ARBA00049204"/>
    </source>
</evidence>
<evidence type="ECO:0000256" key="6">
    <source>
        <dbReference type="ARBA" id="ARBA00022723"/>
    </source>
</evidence>
<evidence type="ECO:0000259" key="12">
    <source>
        <dbReference type="Pfam" id="PF00080"/>
    </source>
</evidence>
<evidence type="ECO:0000256" key="5">
    <source>
        <dbReference type="ARBA" id="ARBA00012682"/>
    </source>
</evidence>
<reference evidence="13" key="1">
    <citation type="submission" date="2020-02" db="EMBL/GenBank/DDBJ databases">
        <title>Relaxed selection underlies rapid genomic changes in the transitions from sociality to social parasitism in ants.</title>
        <authorList>
            <person name="Bi X."/>
        </authorList>
    </citation>
    <scope>NUCLEOTIDE SEQUENCE</scope>
    <source>
        <strain evidence="13">BGI-DK2014c</strain>
        <tissue evidence="13">Whole body</tissue>
    </source>
</reference>
<keyword evidence="9" id="KW-0560">Oxidoreductase</keyword>
<feature type="non-terminal residue" evidence="13">
    <location>
        <position position="1"/>
    </location>
</feature>
<keyword evidence="14" id="KW-1185">Reference proteome</keyword>
<name>A0A836JWB7_9HYME</name>
<dbReference type="InterPro" id="IPR018152">
    <property type="entry name" value="SOD_Cu/Zn_BS"/>
</dbReference>
<dbReference type="Gene3D" id="1.10.10.1450">
    <property type="match status" value="1"/>
</dbReference>
<accession>A0A836JWB7</accession>
<dbReference type="EC" id="1.15.1.1" evidence="5"/>
<organism evidence="13 14">
    <name type="scientific">Pseudoatta argentina</name>
    <dbReference type="NCBI Taxonomy" id="621737"/>
    <lineage>
        <taxon>Eukaryota</taxon>
        <taxon>Metazoa</taxon>
        <taxon>Ecdysozoa</taxon>
        <taxon>Arthropoda</taxon>
        <taxon>Hexapoda</taxon>
        <taxon>Insecta</taxon>
        <taxon>Pterygota</taxon>
        <taxon>Neoptera</taxon>
        <taxon>Endopterygota</taxon>
        <taxon>Hymenoptera</taxon>
        <taxon>Apocrita</taxon>
        <taxon>Aculeata</taxon>
        <taxon>Formicoidea</taxon>
        <taxon>Formicidae</taxon>
        <taxon>Myrmicinae</taxon>
        <taxon>Pseudoatta</taxon>
    </lineage>
</organism>
<comment type="catalytic activity">
    <reaction evidence="11">
        <text>2 superoxide + 2 H(+) = H2O2 + O2</text>
        <dbReference type="Rhea" id="RHEA:20696"/>
        <dbReference type="ChEBI" id="CHEBI:15378"/>
        <dbReference type="ChEBI" id="CHEBI:15379"/>
        <dbReference type="ChEBI" id="CHEBI:16240"/>
        <dbReference type="ChEBI" id="CHEBI:18421"/>
        <dbReference type="EC" id="1.15.1.1"/>
    </reaction>
</comment>
<feature type="domain" description="Superoxide dismutase copper/zinc binding" evidence="12">
    <location>
        <begin position="182"/>
        <end position="317"/>
    </location>
</feature>
<comment type="subcellular location">
    <subcellularLocation>
        <location evidence="3">Nucleus</location>
    </subcellularLocation>
</comment>
<evidence type="ECO:0000313" key="13">
    <source>
        <dbReference type="EMBL" id="KAG5327774.1"/>
    </source>
</evidence>
<proteinExistence type="inferred from homology"/>
<keyword evidence="6" id="KW-0479">Metal-binding</keyword>
<dbReference type="CDD" id="cd00305">
    <property type="entry name" value="Cu-Zn_Superoxide_Dismutase"/>
    <property type="match status" value="1"/>
</dbReference>
<evidence type="ECO:0000313" key="14">
    <source>
        <dbReference type="Proteomes" id="UP000668214"/>
    </source>
</evidence>
<dbReference type="FunFam" id="2.60.40.200:FF:000001">
    <property type="entry name" value="Superoxide dismutase [Cu-Zn]"/>
    <property type="match status" value="1"/>
</dbReference>
<dbReference type="GO" id="GO:0005634">
    <property type="term" value="C:nucleus"/>
    <property type="evidence" value="ECO:0007669"/>
    <property type="project" value="UniProtKB-SubCell"/>
</dbReference>
<evidence type="ECO:0000256" key="10">
    <source>
        <dbReference type="ARBA" id="ARBA00023008"/>
    </source>
</evidence>
<dbReference type="Pfam" id="PF00080">
    <property type="entry name" value="Sod_Cu"/>
    <property type="match status" value="1"/>
</dbReference>
<dbReference type="InterPro" id="IPR024134">
    <property type="entry name" value="SOD_Cu/Zn_/chaperone"/>
</dbReference>
<evidence type="ECO:0000256" key="3">
    <source>
        <dbReference type="ARBA" id="ARBA00004123"/>
    </source>
</evidence>
<dbReference type="PROSITE" id="PS00087">
    <property type="entry name" value="SOD_CU_ZN_1"/>
    <property type="match status" value="1"/>
</dbReference>
<sequence>MSIQSPAKCEIRSVIHYLVWKGKTPVEVYNEVKTAYGDKGMNRTSVFKWCREFKNGRTSVHDDQRSGRPSILTDDIVEKIENALRDDRRLTVDELSAMFPQISRSLLHETITETLGYRKLSARWVPKQLTDQHKLNQVEARQEFLRRYKLHGDEFLRSIVTGDKTWELVAVVRLISFSSRNVTGNLKIVQTPLDGPVTITGKIFGLTEGSHGFHVHEKGDLSEGCKSAGAHFNPENNTHGAPEDTVRHVGDLGNIVANPEGEAIINITDNIISLRGSNSIVGRSIVVHSGEDDLGKGNHSLSLTTGNSGDRWACGVVGIESSYGKWNSGSFTTPNVSILVIFFLIAVHQHLKF</sequence>
<evidence type="ECO:0000256" key="4">
    <source>
        <dbReference type="ARBA" id="ARBA00010457"/>
    </source>
</evidence>
<feature type="non-terminal residue" evidence="13">
    <location>
        <position position="353"/>
    </location>
</feature>
<dbReference type="GO" id="GO:0005507">
    <property type="term" value="F:copper ion binding"/>
    <property type="evidence" value="ECO:0007669"/>
    <property type="project" value="InterPro"/>
</dbReference>
<dbReference type="GO" id="GO:0004784">
    <property type="term" value="F:superoxide dismutase activity"/>
    <property type="evidence" value="ECO:0007669"/>
    <property type="project" value="UniProtKB-EC"/>
</dbReference>
<keyword evidence="7" id="KW-0862">Zinc</keyword>
<dbReference type="EMBL" id="JAANIA010000062">
    <property type="protein sequence ID" value="KAG5327774.1"/>
    <property type="molecule type" value="Genomic_DNA"/>
</dbReference>
<evidence type="ECO:0000256" key="7">
    <source>
        <dbReference type="ARBA" id="ARBA00022833"/>
    </source>
</evidence>